<comment type="subcellular location">
    <subcellularLocation>
        <location evidence="1">Cell projection</location>
        <location evidence="1">Cilium</location>
        <location evidence="1">Flagellum</location>
    </subcellularLocation>
</comment>
<sequence>MLCDLSFCQGKYVFSDELEYDIGKEWGYCDVKNNRMFAVELQNGLKPAGRCLVSNMIPPRVIPHGMYDSGDGFYDPAKRVLYTYDMRFLRTADDEEHSWIVSKCRKAEPEEPNDSKKN</sequence>
<protein>
    <submittedName>
        <fullName evidence="5">Uncharacterized protein</fullName>
    </submittedName>
</protein>
<evidence type="ECO:0000256" key="4">
    <source>
        <dbReference type="ARBA" id="ARBA00023273"/>
    </source>
</evidence>
<dbReference type="OMA" id="NADHEEH"/>
<accession>A0A913YHE9</accession>
<dbReference type="RefSeq" id="XP_028514494.1">
    <property type="nucleotide sequence ID" value="XM_028658693.1"/>
</dbReference>
<reference evidence="5" key="1">
    <citation type="submission" date="2022-11" db="UniProtKB">
        <authorList>
            <consortium name="EnsemblMetazoa"/>
        </authorList>
    </citation>
    <scope>IDENTIFICATION</scope>
</reference>
<organism evidence="5 6">
    <name type="scientific">Exaiptasia diaphana</name>
    <name type="common">Tropical sea anemone</name>
    <name type="synonym">Aiptasia pulchella</name>
    <dbReference type="NCBI Taxonomy" id="2652724"/>
    <lineage>
        <taxon>Eukaryota</taxon>
        <taxon>Metazoa</taxon>
        <taxon>Cnidaria</taxon>
        <taxon>Anthozoa</taxon>
        <taxon>Hexacorallia</taxon>
        <taxon>Actiniaria</taxon>
        <taxon>Aiptasiidae</taxon>
        <taxon>Exaiptasia</taxon>
    </lineage>
</organism>
<evidence type="ECO:0000313" key="5">
    <source>
        <dbReference type="EnsemblMetazoa" id="XP_028514494.1"/>
    </source>
</evidence>
<dbReference type="EnsemblMetazoa" id="XM_028658693.1">
    <property type="protein sequence ID" value="XP_028514494.1"/>
    <property type="gene ID" value="LOC110237599"/>
</dbReference>
<evidence type="ECO:0000313" key="6">
    <source>
        <dbReference type="Proteomes" id="UP000887567"/>
    </source>
</evidence>
<evidence type="ECO:0000256" key="3">
    <source>
        <dbReference type="ARBA" id="ARBA00023069"/>
    </source>
</evidence>
<keyword evidence="2" id="KW-0282">Flagellum</keyword>
<proteinExistence type="predicted"/>
<dbReference type="PANTHER" id="PTHR46437:SF1">
    <property type="entry name" value="MORN REPEAT-CONTAINING PROTEIN 5"/>
    <property type="match status" value="1"/>
</dbReference>
<name>A0A913YHE9_EXADI</name>
<dbReference type="OrthoDB" id="300500at2759"/>
<dbReference type="GO" id="GO:0031514">
    <property type="term" value="C:motile cilium"/>
    <property type="evidence" value="ECO:0007669"/>
    <property type="project" value="UniProtKB-SubCell"/>
</dbReference>
<dbReference type="InterPro" id="IPR042814">
    <property type="entry name" value="Morn5"/>
</dbReference>
<keyword evidence="6" id="KW-1185">Reference proteome</keyword>
<dbReference type="GeneID" id="110237599"/>
<evidence type="ECO:0000256" key="1">
    <source>
        <dbReference type="ARBA" id="ARBA00004230"/>
    </source>
</evidence>
<dbReference type="PANTHER" id="PTHR46437">
    <property type="entry name" value="MORN REPEAT-CONTAINING PROTEIN 5"/>
    <property type="match status" value="1"/>
</dbReference>
<keyword evidence="3" id="KW-0969">Cilium</keyword>
<dbReference type="Proteomes" id="UP000887567">
    <property type="component" value="Unplaced"/>
</dbReference>
<dbReference type="AlphaFoldDB" id="A0A913YHE9"/>
<keyword evidence="4" id="KW-0966">Cell projection</keyword>
<evidence type="ECO:0000256" key="2">
    <source>
        <dbReference type="ARBA" id="ARBA00022846"/>
    </source>
</evidence>
<dbReference type="KEGG" id="epa:110237599"/>